<dbReference type="InterPro" id="IPR051612">
    <property type="entry name" value="Teichoic_Acid_Biosynth"/>
</dbReference>
<reference evidence="7 8" key="1">
    <citation type="submission" date="2017-12" db="EMBL/GenBank/DDBJ databases">
        <title>Isolation and characterization of estrogens degradatiion strain Microbacterium hominis SJTG1.</title>
        <authorList>
            <person name="Xiong W."/>
            <person name="Yin C."/>
            <person name="Zheng D."/>
            <person name="Liang R."/>
        </authorList>
    </citation>
    <scope>NUCLEOTIDE SEQUENCE [LARGE SCALE GENOMIC DNA]</scope>
    <source>
        <strain evidence="7 8">SJTG1</strain>
    </source>
</reference>
<organism evidence="7 8">
    <name type="scientific">Microbacterium hominis</name>
    <dbReference type="NCBI Taxonomy" id="162426"/>
    <lineage>
        <taxon>Bacteria</taxon>
        <taxon>Bacillati</taxon>
        <taxon>Actinomycetota</taxon>
        <taxon>Actinomycetes</taxon>
        <taxon>Micrococcales</taxon>
        <taxon>Microbacteriaceae</taxon>
        <taxon>Microbacterium</taxon>
    </lineage>
</organism>
<evidence type="ECO:0000313" key="8">
    <source>
        <dbReference type="Proteomes" id="UP000233276"/>
    </source>
</evidence>
<dbReference type="Gene3D" id="3.40.50.11820">
    <property type="match status" value="1"/>
</dbReference>
<sequence>MTITASIRHAEAGPELVLQGEGKLPDAAVLAGRRARVDGSPAADGTRGWTAALPLRSARGGERELPLPTGDYRLRLDGADAGEVAAASIADTMTSTMRVALRDGTLTVRPPIDAAYDSAEAQAALERRYATRPGGELENAVFFESFYGRIAGCNPRAIDRELARAAPGVIRYWSVVDLSVAVPDGAVAVVEGSPQWWRARASARLLVVNDWLRRRYVRRPGQRVLQTWHGTPLKRLALHRPGFDLRRMLAVVREGRRWDVLLAQNEYGARTLRAAYAFLRRPIWVEGYPRNDELSAGTGSRQQEIRSLLGIGAEEHVLLYAPTWRDDREQIVDFLDLPAFAEATGSVVLVRGHSRTLLPGVDLTVDAPGPRVIDVTGHSDTSELLMIADALITDYSSVMFDFTATGKPIFFFTPDLEHYRGRLRGFYFDLAAHAPGPLATTQEELTRLVADETVPERFAGRYATWRARVNARDDGRAAERVVARILDQRFVDRD</sequence>
<evidence type="ECO:0000256" key="6">
    <source>
        <dbReference type="ARBA" id="ARBA00023136"/>
    </source>
</evidence>
<proteinExistence type="inferred from homology"/>
<evidence type="ECO:0000256" key="5">
    <source>
        <dbReference type="ARBA" id="ARBA00022944"/>
    </source>
</evidence>
<dbReference type="RefSeq" id="WP_101306090.1">
    <property type="nucleotide sequence ID" value="NZ_CP025299.1"/>
</dbReference>
<evidence type="ECO:0000256" key="4">
    <source>
        <dbReference type="ARBA" id="ARBA00022679"/>
    </source>
</evidence>
<evidence type="ECO:0000256" key="3">
    <source>
        <dbReference type="ARBA" id="ARBA00022475"/>
    </source>
</evidence>
<evidence type="ECO:0000256" key="1">
    <source>
        <dbReference type="ARBA" id="ARBA00004202"/>
    </source>
</evidence>
<gene>
    <name evidence="7" type="ORF">CXR34_07650</name>
</gene>
<dbReference type="Proteomes" id="UP000233276">
    <property type="component" value="Chromosome"/>
</dbReference>
<name>A0A2K9DTZ7_9MICO</name>
<keyword evidence="5" id="KW-0777">Teichoic acid biosynthesis</keyword>
<dbReference type="PANTHER" id="PTHR37316:SF3">
    <property type="entry name" value="TEICHOIC ACID GLYCEROL-PHOSPHATE TRANSFERASE"/>
    <property type="match status" value="1"/>
</dbReference>
<dbReference type="Gene3D" id="3.40.50.12580">
    <property type="match status" value="1"/>
</dbReference>
<dbReference type="AlphaFoldDB" id="A0A2K9DTZ7"/>
<accession>A0A2K9DTZ7</accession>
<evidence type="ECO:0000313" key="7">
    <source>
        <dbReference type="EMBL" id="AUG29344.1"/>
    </source>
</evidence>
<dbReference type="GO" id="GO:0019350">
    <property type="term" value="P:teichoic acid biosynthetic process"/>
    <property type="evidence" value="ECO:0007669"/>
    <property type="project" value="UniProtKB-KW"/>
</dbReference>
<dbReference type="InterPro" id="IPR007554">
    <property type="entry name" value="Glycerophosphate_synth"/>
</dbReference>
<keyword evidence="4 7" id="KW-0808">Transferase</keyword>
<dbReference type="InterPro" id="IPR043148">
    <property type="entry name" value="TagF_C"/>
</dbReference>
<dbReference type="EMBL" id="CP025299">
    <property type="protein sequence ID" value="AUG29344.1"/>
    <property type="molecule type" value="Genomic_DNA"/>
</dbReference>
<evidence type="ECO:0000256" key="2">
    <source>
        <dbReference type="ARBA" id="ARBA00010488"/>
    </source>
</evidence>
<comment type="subcellular location">
    <subcellularLocation>
        <location evidence="1">Cell membrane</location>
        <topology evidence="1">Peripheral membrane protein</topology>
    </subcellularLocation>
</comment>
<dbReference type="Pfam" id="PF04464">
    <property type="entry name" value="Glyphos_transf"/>
    <property type="match status" value="1"/>
</dbReference>
<dbReference type="GO" id="GO:0005886">
    <property type="term" value="C:plasma membrane"/>
    <property type="evidence" value="ECO:0007669"/>
    <property type="project" value="UniProtKB-SubCell"/>
</dbReference>
<keyword evidence="6" id="KW-0472">Membrane</keyword>
<comment type="similarity">
    <text evidence="2">Belongs to the CDP-glycerol glycerophosphotransferase family.</text>
</comment>
<dbReference type="SUPFAM" id="SSF53756">
    <property type="entry name" value="UDP-Glycosyltransferase/glycogen phosphorylase"/>
    <property type="match status" value="1"/>
</dbReference>
<dbReference type="KEGG" id="mhos:CXR34_07650"/>
<dbReference type="PANTHER" id="PTHR37316">
    <property type="entry name" value="TEICHOIC ACID GLYCEROL-PHOSPHATE PRIMASE"/>
    <property type="match status" value="1"/>
</dbReference>
<keyword evidence="3" id="KW-1003">Cell membrane</keyword>
<dbReference type="InterPro" id="IPR043149">
    <property type="entry name" value="TagF_N"/>
</dbReference>
<dbReference type="GO" id="GO:0047355">
    <property type="term" value="F:CDP-glycerol glycerophosphotransferase activity"/>
    <property type="evidence" value="ECO:0007669"/>
    <property type="project" value="InterPro"/>
</dbReference>
<protein>
    <submittedName>
        <fullName evidence="7">Glycosyl/glycerophosphate transferase</fullName>
    </submittedName>
</protein>